<evidence type="ECO:0000256" key="5">
    <source>
        <dbReference type="ARBA" id="ARBA00022777"/>
    </source>
</evidence>
<evidence type="ECO:0000256" key="8">
    <source>
        <dbReference type="ARBA" id="ARBA00051980"/>
    </source>
</evidence>
<evidence type="ECO:0000313" key="10">
    <source>
        <dbReference type="EMBL" id="KAG6736354.1"/>
    </source>
</evidence>
<dbReference type="Gene3D" id="3.30.420.510">
    <property type="match status" value="1"/>
</dbReference>
<evidence type="ECO:0000256" key="7">
    <source>
        <dbReference type="ARBA" id="ARBA00022993"/>
    </source>
</evidence>
<keyword evidence="11" id="KW-1185">Reference proteome</keyword>
<dbReference type="SUPFAM" id="SSF53067">
    <property type="entry name" value="Actin-like ATPase domain"/>
    <property type="match status" value="2"/>
</dbReference>
<dbReference type="CDD" id="cd24123">
    <property type="entry name" value="ASKHA_NBD_PanK-II_Pank4"/>
    <property type="match status" value="1"/>
</dbReference>
<evidence type="ECO:0000256" key="2">
    <source>
        <dbReference type="ARBA" id="ARBA00012102"/>
    </source>
</evidence>
<dbReference type="Gene3D" id="3.30.420.40">
    <property type="match status" value="1"/>
</dbReference>
<comment type="pathway">
    <text evidence="1">Cofactor biosynthesis; coenzyme A biosynthesis; CoA from (R)-pantothenate: step 1/5.</text>
</comment>
<dbReference type="GO" id="GO:0005829">
    <property type="term" value="C:cytosol"/>
    <property type="evidence" value="ECO:0007669"/>
    <property type="project" value="TreeGrafter"/>
</dbReference>
<dbReference type="EC" id="2.7.1.33" evidence="2"/>
<evidence type="ECO:0000256" key="4">
    <source>
        <dbReference type="ARBA" id="ARBA00022741"/>
    </source>
</evidence>
<dbReference type="FunFam" id="3.30.420.40:FF:000273">
    <property type="entry name" value="Pantothenate kinase 2"/>
    <property type="match status" value="1"/>
</dbReference>
<reference evidence="10" key="1">
    <citation type="journal article" date="2020" name="bioRxiv">
        <title>Hybrid origin of Populus tomentosa Carr. identified through genome sequencing and phylogenomic analysis.</title>
        <authorList>
            <person name="An X."/>
            <person name="Gao K."/>
            <person name="Chen Z."/>
            <person name="Li J."/>
            <person name="Yang X."/>
            <person name="Yang X."/>
            <person name="Zhou J."/>
            <person name="Guo T."/>
            <person name="Zhao T."/>
            <person name="Huang S."/>
            <person name="Miao D."/>
            <person name="Khan W.U."/>
            <person name="Rao P."/>
            <person name="Ye M."/>
            <person name="Lei B."/>
            <person name="Liao W."/>
            <person name="Wang J."/>
            <person name="Ji L."/>
            <person name="Li Y."/>
            <person name="Guo B."/>
            <person name="Mustafa N.S."/>
            <person name="Li S."/>
            <person name="Yun Q."/>
            <person name="Keller S.R."/>
            <person name="Mao J."/>
            <person name="Zhang R."/>
            <person name="Strauss S.H."/>
        </authorList>
    </citation>
    <scope>NUCLEOTIDE SEQUENCE</scope>
    <source>
        <strain evidence="10">GM15</strain>
        <tissue evidence="10">Leaf</tissue>
    </source>
</reference>
<evidence type="ECO:0000256" key="1">
    <source>
        <dbReference type="ARBA" id="ARBA00005225"/>
    </source>
</evidence>
<gene>
    <name evidence="10" type="ORF">POTOM_060902</name>
</gene>
<comment type="catalytic activity">
    <reaction evidence="8">
        <text>(R)-pantothenate + ATP = (R)-4'-phosphopantothenate + ADP + H(+)</text>
        <dbReference type="Rhea" id="RHEA:16373"/>
        <dbReference type="ChEBI" id="CHEBI:10986"/>
        <dbReference type="ChEBI" id="CHEBI:15378"/>
        <dbReference type="ChEBI" id="CHEBI:29032"/>
        <dbReference type="ChEBI" id="CHEBI:30616"/>
        <dbReference type="ChEBI" id="CHEBI:456216"/>
        <dbReference type="EC" id="2.7.1.33"/>
    </reaction>
    <physiologicalReaction direction="left-to-right" evidence="8">
        <dbReference type="Rhea" id="RHEA:16374"/>
    </physiologicalReaction>
</comment>
<protein>
    <recommendedName>
        <fullName evidence="2">pantothenate kinase</fullName>
        <ecNumber evidence="2">2.7.1.33</ecNumber>
    </recommendedName>
</protein>
<dbReference type="OrthoDB" id="498611at2759"/>
<dbReference type="Proteomes" id="UP000886885">
    <property type="component" value="Unassembled WGS sequence"/>
</dbReference>
<evidence type="ECO:0000256" key="9">
    <source>
        <dbReference type="SAM" id="MobiDB-lite"/>
    </source>
</evidence>
<keyword evidence="4" id="KW-0547">Nucleotide-binding</keyword>
<keyword evidence="6" id="KW-0067">ATP-binding</keyword>
<name>A0A8X8BYQ4_POPTO</name>
<dbReference type="PANTHER" id="PTHR12280">
    <property type="entry name" value="PANTOTHENATE KINASE"/>
    <property type="match status" value="1"/>
</dbReference>
<keyword evidence="5" id="KW-0418">Kinase</keyword>
<dbReference type="PANTHER" id="PTHR12280:SF34">
    <property type="entry name" value="PANTOTHENATE KINASE 1"/>
    <property type="match status" value="1"/>
</dbReference>
<organism evidence="10 11">
    <name type="scientific">Populus tomentosa</name>
    <name type="common">Chinese white poplar</name>
    <dbReference type="NCBI Taxonomy" id="118781"/>
    <lineage>
        <taxon>Eukaryota</taxon>
        <taxon>Viridiplantae</taxon>
        <taxon>Streptophyta</taxon>
        <taxon>Embryophyta</taxon>
        <taxon>Tracheophyta</taxon>
        <taxon>Spermatophyta</taxon>
        <taxon>Magnoliopsida</taxon>
        <taxon>eudicotyledons</taxon>
        <taxon>Gunneridae</taxon>
        <taxon>Pentapetalae</taxon>
        <taxon>rosids</taxon>
        <taxon>fabids</taxon>
        <taxon>Malpighiales</taxon>
        <taxon>Salicaceae</taxon>
        <taxon>Saliceae</taxon>
        <taxon>Populus</taxon>
    </lineage>
</organism>
<proteinExistence type="predicted"/>
<comment type="caution">
    <text evidence="10">The sequence shown here is derived from an EMBL/GenBank/DDBJ whole genome shotgun (WGS) entry which is preliminary data.</text>
</comment>
<evidence type="ECO:0000313" key="11">
    <source>
        <dbReference type="Proteomes" id="UP000886885"/>
    </source>
</evidence>
<dbReference type="GO" id="GO:0005524">
    <property type="term" value="F:ATP binding"/>
    <property type="evidence" value="ECO:0007669"/>
    <property type="project" value="UniProtKB-KW"/>
</dbReference>
<dbReference type="AlphaFoldDB" id="A0A8X8BYQ4"/>
<evidence type="ECO:0000256" key="6">
    <source>
        <dbReference type="ARBA" id="ARBA00022840"/>
    </source>
</evidence>
<sequence length="476" mass="53320">MDRPREIETDGNSNPIQISRLALDIGGSLIKLVYFSRDSGDHEDPLNDSVRISNGVNGRLHFAKFETTNINDCLQFISANKLFFGEASFLELLHVDNFLIYVIFWPVLFLAYKMKVNSGFQHQENPTNDRSFIKATGGGAYKFSDLFKEKLGISLEKEDEMDCLVTGANFLLKVLILGRGYCKWYSDATIEMSIYILEKKEVQISPPVRICLQLENVIAVNHEAFTYLNGQKEFVQIDHNDLYPYLLVNIGSGVSMIKVDGDGKFERVSGTSVGGGTFWGLGKLLTKCQSFDELLELSQRGNNRVIDMLVGDIYGGMDYSKIGLSSTAIASSFGRAISNSNELHDYKPEDVSRSLLRMISNNIGQISYLNALRFGLKRIFFGGFFTRGHSYTMDTISVAVHFWSKGEAKAMFLRHEGFLGALGAFMSYERHSLGDLMVNQSVQIPVDASSSTDTNYNPPERDLNETESMQCSVYQA</sequence>
<dbReference type="GO" id="GO:0015937">
    <property type="term" value="P:coenzyme A biosynthetic process"/>
    <property type="evidence" value="ECO:0007669"/>
    <property type="project" value="UniProtKB-KW"/>
</dbReference>
<dbReference type="InterPro" id="IPR004567">
    <property type="entry name" value="Type_II_PanK"/>
</dbReference>
<accession>A0A8X8BYQ4</accession>
<dbReference type="GO" id="GO:0005634">
    <property type="term" value="C:nucleus"/>
    <property type="evidence" value="ECO:0007669"/>
    <property type="project" value="TreeGrafter"/>
</dbReference>
<feature type="region of interest" description="Disordered" evidence="9">
    <location>
        <begin position="448"/>
        <end position="468"/>
    </location>
</feature>
<dbReference type="EMBL" id="JAAWWB010000996">
    <property type="protein sequence ID" value="KAG6736354.1"/>
    <property type="molecule type" value="Genomic_DNA"/>
</dbReference>
<dbReference type="InterPro" id="IPR043129">
    <property type="entry name" value="ATPase_NBD"/>
</dbReference>
<evidence type="ECO:0000256" key="3">
    <source>
        <dbReference type="ARBA" id="ARBA00022679"/>
    </source>
</evidence>
<keyword evidence="7" id="KW-0173">Coenzyme A biosynthesis</keyword>
<dbReference type="Pfam" id="PF03630">
    <property type="entry name" value="Fumble"/>
    <property type="match status" value="2"/>
</dbReference>
<feature type="compositionally biased region" description="Polar residues" evidence="9">
    <location>
        <begin position="448"/>
        <end position="457"/>
    </location>
</feature>
<dbReference type="NCBIfam" id="TIGR00555">
    <property type="entry name" value="panK_eukar"/>
    <property type="match status" value="1"/>
</dbReference>
<dbReference type="GO" id="GO:0004594">
    <property type="term" value="F:pantothenate kinase activity"/>
    <property type="evidence" value="ECO:0007669"/>
    <property type="project" value="UniProtKB-EC"/>
</dbReference>
<keyword evidence="3" id="KW-0808">Transferase</keyword>